<evidence type="ECO:0000313" key="9">
    <source>
        <dbReference type="Proteomes" id="UP001296967"/>
    </source>
</evidence>
<accession>A0AAJ0UG44</accession>
<dbReference type="EMBL" id="NHSF01000059">
    <property type="protein sequence ID" value="MBK5930822.1"/>
    <property type="molecule type" value="Genomic_DNA"/>
</dbReference>
<keyword evidence="9" id="KW-1185">Reference proteome</keyword>
<evidence type="ECO:0000256" key="6">
    <source>
        <dbReference type="RuleBase" id="RU003915"/>
    </source>
</evidence>
<keyword evidence="3 5" id="KW-0697">Rotamase</keyword>
<proteinExistence type="inferred from homology"/>
<comment type="catalytic activity">
    <reaction evidence="1 5 6">
        <text>[protein]-peptidylproline (omega=180) = [protein]-peptidylproline (omega=0)</text>
        <dbReference type="Rhea" id="RHEA:16237"/>
        <dbReference type="Rhea" id="RHEA-COMP:10747"/>
        <dbReference type="Rhea" id="RHEA-COMP:10748"/>
        <dbReference type="ChEBI" id="CHEBI:83833"/>
        <dbReference type="ChEBI" id="CHEBI:83834"/>
        <dbReference type="EC" id="5.2.1.8"/>
    </reaction>
</comment>
<dbReference type="PANTHER" id="PTHR47861">
    <property type="entry name" value="FKBP-TYPE PEPTIDYL-PROLYL CIS-TRANS ISOMERASE SLYD"/>
    <property type="match status" value="1"/>
</dbReference>
<evidence type="ECO:0000256" key="5">
    <source>
        <dbReference type="PROSITE-ProRule" id="PRU00277"/>
    </source>
</evidence>
<dbReference type="Gene3D" id="3.10.50.40">
    <property type="match status" value="1"/>
</dbReference>
<dbReference type="EC" id="5.2.1.8" evidence="6"/>
<protein>
    <recommendedName>
        <fullName evidence="6">Peptidyl-prolyl cis-trans isomerase</fullName>
        <ecNumber evidence="6">5.2.1.8</ecNumber>
    </recommendedName>
</protein>
<evidence type="ECO:0000256" key="3">
    <source>
        <dbReference type="ARBA" id="ARBA00023110"/>
    </source>
</evidence>
<evidence type="ECO:0000256" key="2">
    <source>
        <dbReference type="ARBA" id="ARBA00006577"/>
    </source>
</evidence>
<name>A0AAJ0UG44_HALSE</name>
<keyword evidence="4 5" id="KW-0413">Isomerase</keyword>
<dbReference type="Proteomes" id="UP001296967">
    <property type="component" value="Unassembled WGS sequence"/>
</dbReference>
<comment type="caution">
    <text evidence="8">The sequence shown here is derived from an EMBL/GenBank/DDBJ whole genome shotgun (WGS) entry which is preliminary data.</text>
</comment>
<dbReference type="AlphaFoldDB" id="A0AAJ0UG44"/>
<sequence length="190" mass="21249">MQDKPPARKAQCVRYTVTRDWRKTWLREERHTELSRKQTRGLPRLNTNIVKIGPGRQVTLHLAVYLDDGTEVLSSFGDEPIRFRMGDGTLASGLESLLVDLEPGANEQMLADGAALFGTPDGALKHRVPRSDLPKGFMLEPGQVIQFQTPGGQETPGTVLTADDTEVEIDFNHPLARRRLRIHAQVLDVF</sequence>
<comment type="similarity">
    <text evidence="2 6">Belongs to the FKBP-type PPIase family.</text>
</comment>
<organism evidence="8 9">
    <name type="scientific">Halochromatium salexigens</name>
    <name type="common">Chromatium salexigens</name>
    <dbReference type="NCBI Taxonomy" id="49447"/>
    <lineage>
        <taxon>Bacteria</taxon>
        <taxon>Pseudomonadati</taxon>
        <taxon>Pseudomonadota</taxon>
        <taxon>Gammaproteobacteria</taxon>
        <taxon>Chromatiales</taxon>
        <taxon>Chromatiaceae</taxon>
        <taxon>Halochromatium</taxon>
    </lineage>
</organism>
<evidence type="ECO:0000259" key="7">
    <source>
        <dbReference type="PROSITE" id="PS50059"/>
    </source>
</evidence>
<dbReference type="Gene3D" id="2.40.10.330">
    <property type="match status" value="1"/>
</dbReference>
<gene>
    <name evidence="8" type="ORF">CCR82_09880</name>
</gene>
<dbReference type="GO" id="GO:0003755">
    <property type="term" value="F:peptidyl-prolyl cis-trans isomerase activity"/>
    <property type="evidence" value="ECO:0007669"/>
    <property type="project" value="UniProtKB-UniRule"/>
</dbReference>
<dbReference type="PROSITE" id="PS50059">
    <property type="entry name" value="FKBP_PPIASE"/>
    <property type="match status" value="1"/>
</dbReference>
<dbReference type="InterPro" id="IPR001179">
    <property type="entry name" value="PPIase_FKBP_dom"/>
</dbReference>
<reference evidence="8" key="2">
    <citation type="journal article" date="2020" name="Microorganisms">
        <title>Osmotic Adaptation and Compatible Solute Biosynthesis of Phototrophic Bacteria as Revealed from Genome Analyses.</title>
        <authorList>
            <person name="Imhoff J.F."/>
            <person name="Rahn T."/>
            <person name="Kunzel S."/>
            <person name="Keller A."/>
            <person name="Neulinger S.C."/>
        </authorList>
    </citation>
    <scope>NUCLEOTIDE SEQUENCE</scope>
    <source>
        <strain evidence="8">DSM 4395</strain>
    </source>
</reference>
<dbReference type="Pfam" id="PF00254">
    <property type="entry name" value="FKBP_C"/>
    <property type="match status" value="1"/>
</dbReference>
<dbReference type="PANTHER" id="PTHR47861:SF4">
    <property type="entry name" value="FKBP-TYPE 16 KDA PEPTIDYL-PROLYL CIS-TRANS ISOMERASE"/>
    <property type="match status" value="1"/>
</dbReference>
<evidence type="ECO:0000256" key="1">
    <source>
        <dbReference type="ARBA" id="ARBA00000971"/>
    </source>
</evidence>
<evidence type="ECO:0000313" key="8">
    <source>
        <dbReference type="EMBL" id="MBK5930822.1"/>
    </source>
</evidence>
<feature type="domain" description="PPIase FKBP-type" evidence="7">
    <location>
        <begin position="55"/>
        <end position="129"/>
    </location>
</feature>
<dbReference type="InterPro" id="IPR046357">
    <property type="entry name" value="PPIase_dom_sf"/>
</dbReference>
<dbReference type="SUPFAM" id="SSF54534">
    <property type="entry name" value="FKBP-like"/>
    <property type="match status" value="1"/>
</dbReference>
<reference evidence="8" key="1">
    <citation type="submission" date="2017-05" db="EMBL/GenBank/DDBJ databases">
        <authorList>
            <person name="Imhoff J.F."/>
            <person name="Rahn T."/>
            <person name="Kuenzel S."/>
            <person name="Neulinger S.C."/>
        </authorList>
    </citation>
    <scope>NUCLEOTIDE SEQUENCE</scope>
    <source>
        <strain evidence="8">DSM 4395</strain>
    </source>
</reference>
<dbReference type="InterPro" id="IPR048261">
    <property type="entry name" value="SlpA/SlyD-like_ins_sf"/>
</dbReference>
<evidence type="ECO:0000256" key="4">
    <source>
        <dbReference type="ARBA" id="ARBA00023235"/>
    </source>
</evidence>